<dbReference type="AlphaFoldDB" id="A0A2S4VJR4"/>
<reference evidence="1" key="1">
    <citation type="submission" date="2017-12" db="EMBL/GenBank/DDBJ databases">
        <title>Gene loss provides genomic basis for host adaptation in cereal stripe rust fungi.</title>
        <authorList>
            <person name="Xia C."/>
        </authorList>
    </citation>
    <scope>NUCLEOTIDE SEQUENCE [LARGE SCALE GENOMIC DNA]</scope>
    <source>
        <strain evidence="1">93-210</strain>
    </source>
</reference>
<comment type="caution">
    <text evidence="1">The sequence shown here is derived from an EMBL/GenBank/DDBJ whole genome shotgun (WGS) entry which is preliminary data.</text>
</comment>
<name>A0A2S4VJR4_9BASI</name>
<evidence type="ECO:0000313" key="1">
    <source>
        <dbReference type="EMBL" id="POW09783.1"/>
    </source>
</evidence>
<dbReference type="VEuPathDB" id="FungiDB:PSTT_06628"/>
<organism evidence="1 2">
    <name type="scientific">Puccinia striiformis</name>
    <dbReference type="NCBI Taxonomy" id="27350"/>
    <lineage>
        <taxon>Eukaryota</taxon>
        <taxon>Fungi</taxon>
        <taxon>Dikarya</taxon>
        <taxon>Basidiomycota</taxon>
        <taxon>Pucciniomycotina</taxon>
        <taxon>Pucciniomycetes</taxon>
        <taxon>Pucciniales</taxon>
        <taxon>Pucciniaceae</taxon>
        <taxon>Puccinia</taxon>
    </lineage>
</organism>
<protein>
    <submittedName>
        <fullName evidence="1">Uncharacterized protein</fullName>
    </submittedName>
</protein>
<dbReference type="Proteomes" id="UP000239156">
    <property type="component" value="Unassembled WGS sequence"/>
</dbReference>
<gene>
    <name evidence="1" type="ORF">PSTT_06628</name>
</gene>
<dbReference type="EMBL" id="PKSL01000052">
    <property type="protein sequence ID" value="POW09783.1"/>
    <property type="molecule type" value="Genomic_DNA"/>
</dbReference>
<evidence type="ECO:0000313" key="2">
    <source>
        <dbReference type="Proteomes" id="UP000239156"/>
    </source>
</evidence>
<proteinExistence type="predicted"/>
<sequence>MRVHDKYGCSGGWNQYFFGIWPEKIKIQKQTGKKIKNQILEIVGGHGGSGAPYLPGCLIKLISIDRRKENAVQHGKDADCITQLEESVIKLALKNKPVDHPEVEPFITWFEGVEIVFTTKGISNNNDKLNVVGMLICEGQTQRFYARGINKFLDNSWVDFKTKLLNFTLPPLWRMDLWEKL</sequence>
<accession>A0A2S4VJR4</accession>
<keyword evidence="2" id="KW-1185">Reference proteome</keyword>